<reference evidence="2 3" key="1">
    <citation type="submission" date="2016-03" db="EMBL/GenBank/DDBJ databases">
        <title>Trachymyrmex septentrionalis WGS genome.</title>
        <authorList>
            <person name="Nygaard S."/>
            <person name="Hu H."/>
            <person name="Boomsma J."/>
            <person name="Zhang G."/>
        </authorList>
    </citation>
    <scope>NUCLEOTIDE SEQUENCE [LARGE SCALE GENOMIC DNA]</scope>
    <source>
        <strain evidence="2">Tsep2-gDNA-1</strain>
        <tissue evidence="2">Whole body</tissue>
    </source>
</reference>
<evidence type="ECO:0000313" key="2">
    <source>
        <dbReference type="EMBL" id="KYN45272.1"/>
    </source>
</evidence>
<dbReference type="InterPro" id="IPR048365">
    <property type="entry name" value="TNP-like_RNaseH_N"/>
</dbReference>
<name>A0A151K1F2_9HYME</name>
<dbReference type="Proteomes" id="UP000078541">
    <property type="component" value="Unassembled WGS sequence"/>
</dbReference>
<evidence type="ECO:0000313" key="3">
    <source>
        <dbReference type="Proteomes" id="UP000078541"/>
    </source>
</evidence>
<dbReference type="STRING" id="34720.A0A151K1F2"/>
<dbReference type="AlphaFoldDB" id="A0A151K1F2"/>
<protein>
    <recommendedName>
        <fullName evidence="1">Transposable element P transposase-like RNase H domain-containing protein</fullName>
    </recommendedName>
</protein>
<feature type="domain" description="Transposable element P transposase-like RNase H" evidence="1">
    <location>
        <begin position="77"/>
        <end position="155"/>
    </location>
</feature>
<accession>A0A151K1F2</accession>
<dbReference type="EMBL" id="KQ981178">
    <property type="protein sequence ID" value="KYN45272.1"/>
    <property type="molecule type" value="Genomic_DNA"/>
</dbReference>
<gene>
    <name evidence="2" type="ORF">ALC56_00278</name>
</gene>
<sequence>MNNLTKIVSKMFNDDQVKFLTNRSNKVAKWCNDTFIKSYRLKFACGTSGYIELLKQKYPLPFLRTLTRKLKNLKFRSGLINKIFYFLHIKVLQFENETDKDCILVIKLYIIILVYDNSTKEMLSHVNLSNHNGEANQVLVFLIAGLSSRQKQIIA</sequence>
<evidence type="ECO:0000259" key="1">
    <source>
        <dbReference type="Pfam" id="PF21787"/>
    </source>
</evidence>
<dbReference type="Pfam" id="PF21787">
    <property type="entry name" value="TNP-like_RNaseH_N"/>
    <property type="match status" value="1"/>
</dbReference>
<keyword evidence="3" id="KW-1185">Reference proteome</keyword>
<organism evidence="2 3">
    <name type="scientific">Trachymyrmex septentrionalis</name>
    <dbReference type="NCBI Taxonomy" id="34720"/>
    <lineage>
        <taxon>Eukaryota</taxon>
        <taxon>Metazoa</taxon>
        <taxon>Ecdysozoa</taxon>
        <taxon>Arthropoda</taxon>
        <taxon>Hexapoda</taxon>
        <taxon>Insecta</taxon>
        <taxon>Pterygota</taxon>
        <taxon>Neoptera</taxon>
        <taxon>Endopterygota</taxon>
        <taxon>Hymenoptera</taxon>
        <taxon>Apocrita</taxon>
        <taxon>Aculeata</taxon>
        <taxon>Formicoidea</taxon>
        <taxon>Formicidae</taxon>
        <taxon>Myrmicinae</taxon>
        <taxon>Trachymyrmex</taxon>
    </lineage>
</organism>
<proteinExistence type="predicted"/>